<evidence type="ECO:0000313" key="1">
    <source>
        <dbReference type="EMBL" id="KGH30900.1"/>
    </source>
</evidence>
<proteinExistence type="predicted"/>
<dbReference type="Proteomes" id="UP000029553">
    <property type="component" value="Unassembled WGS sequence"/>
</dbReference>
<reference evidence="1 2" key="1">
    <citation type="submission" date="2013-09" db="EMBL/GenBank/DDBJ databases">
        <title>High correlation between genotypes and phenotypes of environmental bacteria Comamonas testosteroni strains.</title>
        <authorList>
            <person name="Liu L."/>
            <person name="Zhu W."/>
            <person name="Xia X."/>
            <person name="Xu B."/>
            <person name="Luo M."/>
            <person name="Wang G."/>
        </authorList>
    </citation>
    <scope>NUCLEOTIDE SEQUENCE [LARGE SCALE GENOMIC DNA]</scope>
    <source>
        <strain evidence="1 2">JL40</strain>
    </source>
</reference>
<sequence>MDAIVFELRSDLVQVSSTVKQVHEADICCRDAMGDRIQR</sequence>
<protein>
    <submittedName>
        <fullName evidence="1">Uncharacterized protein</fullName>
    </submittedName>
</protein>
<organism evidence="1 2">
    <name type="scientific">Comamonas testosteroni</name>
    <name type="common">Pseudomonas testosteroni</name>
    <dbReference type="NCBI Taxonomy" id="285"/>
    <lineage>
        <taxon>Bacteria</taxon>
        <taxon>Pseudomonadati</taxon>
        <taxon>Pseudomonadota</taxon>
        <taxon>Betaproteobacteria</taxon>
        <taxon>Burkholderiales</taxon>
        <taxon>Comamonadaceae</taxon>
        <taxon>Comamonas</taxon>
    </lineage>
</organism>
<evidence type="ECO:0000313" key="2">
    <source>
        <dbReference type="Proteomes" id="UP000029553"/>
    </source>
</evidence>
<accession>A0A096H0D4</accession>
<comment type="caution">
    <text evidence="1">The sequence shown here is derived from an EMBL/GenBank/DDBJ whole genome shotgun (WGS) entry which is preliminary data.</text>
</comment>
<name>A0A096H0D4_COMTE</name>
<dbReference type="EMBL" id="AWOR01000037">
    <property type="protein sequence ID" value="KGH30900.1"/>
    <property type="molecule type" value="Genomic_DNA"/>
</dbReference>
<gene>
    <name evidence="1" type="ORF">P353_08540</name>
</gene>
<dbReference type="AlphaFoldDB" id="A0A096H0D4"/>